<dbReference type="STRING" id="500637.PROVRUST_08220"/>
<dbReference type="GO" id="GO:0005886">
    <property type="term" value="C:plasma membrane"/>
    <property type="evidence" value="ECO:0007669"/>
    <property type="project" value="UniProtKB-SubCell"/>
</dbReference>
<dbReference type="HOGENOM" id="CLU_022017_0_2_6"/>
<evidence type="ECO:0008006" key="9">
    <source>
        <dbReference type="Google" id="ProtNLM"/>
    </source>
</evidence>
<dbReference type="PANTHER" id="PTHR30250:SF31">
    <property type="entry name" value="INNER MEMBRANE PROTEIN YGHQ"/>
    <property type="match status" value="1"/>
</dbReference>
<feature type="transmembrane region" description="Helical" evidence="6">
    <location>
        <begin position="117"/>
        <end position="138"/>
    </location>
</feature>
<dbReference type="InterPro" id="IPR050833">
    <property type="entry name" value="Poly_Biosynth_Transport"/>
</dbReference>
<evidence type="ECO:0000313" key="7">
    <source>
        <dbReference type="EMBL" id="EFB70739.1"/>
    </source>
</evidence>
<feature type="transmembrane region" description="Helical" evidence="6">
    <location>
        <begin position="45"/>
        <end position="64"/>
    </location>
</feature>
<dbReference type="Pfam" id="PF01943">
    <property type="entry name" value="Polysacc_synt"/>
    <property type="match status" value="1"/>
</dbReference>
<evidence type="ECO:0000313" key="8">
    <source>
        <dbReference type="Proteomes" id="UP000005512"/>
    </source>
</evidence>
<organism evidence="7 8">
    <name type="scientific">Providencia rustigianii DSM 4541</name>
    <dbReference type="NCBI Taxonomy" id="500637"/>
    <lineage>
        <taxon>Bacteria</taxon>
        <taxon>Pseudomonadati</taxon>
        <taxon>Pseudomonadota</taxon>
        <taxon>Gammaproteobacteria</taxon>
        <taxon>Enterobacterales</taxon>
        <taxon>Morganellaceae</taxon>
        <taxon>Providencia</taxon>
    </lineage>
</organism>
<proteinExistence type="predicted"/>
<feature type="transmembrane region" description="Helical" evidence="6">
    <location>
        <begin position="76"/>
        <end position="97"/>
    </location>
</feature>
<feature type="transmembrane region" description="Helical" evidence="6">
    <location>
        <begin position="282"/>
        <end position="304"/>
    </location>
</feature>
<keyword evidence="4 6" id="KW-1133">Transmembrane helix</keyword>
<dbReference type="InterPro" id="IPR002797">
    <property type="entry name" value="Polysacc_synth"/>
</dbReference>
<feature type="transmembrane region" description="Helical" evidence="6">
    <location>
        <begin position="183"/>
        <end position="206"/>
    </location>
</feature>
<dbReference type="EMBL" id="ABXV02000051">
    <property type="protein sequence ID" value="EFB70739.1"/>
    <property type="molecule type" value="Genomic_DNA"/>
</dbReference>
<dbReference type="eggNOG" id="COG2244">
    <property type="taxonomic scope" value="Bacteria"/>
</dbReference>
<keyword evidence="8" id="KW-1185">Reference proteome</keyword>
<evidence type="ECO:0000256" key="5">
    <source>
        <dbReference type="ARBA" id="ARBA00023136"/>
    </source>
</evidence>
<comment type="caution">
    <text evidence="7">The sequence shown here is derived from an EMBL/GenBank/DDBJ whole genome shotgun (WGS) entry which is preliminary data.</text>
</comment>
<sequence>MLSIYILKITTLPIQKKETYLLTLSLIIIFQSFQPTWFFQGIERMFNITIFMALSKLSYVLLVFSFVKKNDDIDTTLYCLLVSNFIGAIFSIVSIYLNKYSIKLPSLYDIINILKSSYTYFLSRASVVIYTSASTFIVGSYSGLNQAALFSSAEKLYQAGQSITSPVSQAIFPHIARTGEKNILYKFIAIVLFPLTILCLFCLFFSKDIITIFYGKEYIDAYQVLNIFIICTLVNFLGVNFGYPAFATLNRLDIPNKTTGLGCLFQLISLITLYQLENITAYSVACSILITETLVMLTRIFFFLKLKNNP</sequence>
<reference evidence="7" key="1">
    <citation type="submission" date="2009-12" db="EMBL/GenBank/DDBJ databases">
        <authorList>
            <person name="Weinstock G."/>
            <person name="Sodergren E."/>
            <person name="Clifton S."/>
            <person name="Fulton L."/>
            <person name="Fulton B."/>
            <person name="Courtney L."/>
            <person name="Fronick C."/>
            <person name="Harrison M."/>
            <person name="Strong C."/>
            <person name="Farmer C."/>
            <person name="Delahaunty K."/>
            <person name="Markovic C."/>
            <person name="Hall O."/>
            <person name="Minx P."/>
            <person name="Tomlinson C."/>
            <person name="Mitreva M."/>
            <person name="Nelson J."/>
            <person name="Hou S."/>
            <person name="Wollam A."/>
            <person name="Pepin K.H."/>
            <person name="Johnson M."/>
            <person name="Bhonagiri V."/>
            <person name="Nash W.E."/>
            <person name="Warren W."/>
            <person name="Chinwalla A."/>
            <person name="Mardis E.R."/>
            <person name="Wilson R.K."/>
        </authorList>
    </citation>
    <scope>NUCLEOTIDE SEQUENCE [LARGE SCALE GENOMIC DNA]</scope>
    <source>
        <strain evidence="7">DSM 4541</strain>
    </source>
</reference>
<evidence type="ECO:0000256" key="6">
    <source>
        <dbReference type="SAM" id="Phobius"/>
    </source>
</evidence>
<feature type="transmembrane region" description="Helical" evidence="6">
    <location>
        <begin position="20"/>
        <end position="39"/>
    </location>
</feature>
<dbReference type="AlphaFoldDB" id="D1P7J9"/>
<dbReference type="PANTHER" id="PTHR30250">
    <property type="entry name" value="PST FAMILY PREDICTED COLANIC ACID TRANSPORTER"/>
    <property type="match status" value="1"/>
</dbReference>
<protein>
    <recommendedName>
        <fullName evidence="9">Polysaccharide biosynthesis protein</fullName>
    </recommendedName>
</protein>
<name>D1P7J9_9GAMM</name>
<feature type="transmembrane region" description="Helical" evidence="6">
    <location>
        <begin position="258"/>
        <end position="276"/>
    </location>
</feature>
<evidence type="ECO:0000256" key="4">
    <source>
        <dbReference type="ARBA" id="ARBA00022989"/>
    </source>
</evidence>
<accession>D1P7J9</accession>
<dbReference type="Proteomes" id="UP000005512">
    <property type="component" value="Unassembled WGS sequence"/>
</dbReference>
<feature type="transmembrane region" description="Helical" evidence="6">
    <location>
        <begin position="226"/>
        <end position="246"/>
    </location>
</feature>
<evidence type="ECO:0000256" key="1">
    <source>
        <dbReference type="ARBA" id="ARBA00004651"/>
    </source>
</evidence>
<keyword evidence="3 6" id="KW-0812">Transmembrane</keyword>
<evidence type="ECO:0000256" key="3">
    <source>
        <dbReference type="ARBA" id="ARBA00022692"/>
    </source>
</evidence>
<keyword evidence="2" id="KW-1003">Cell membrane</keyword>
<keyword evidence="5 6" id="KW-0472">Membrane</keyword>
<evidence type="ECO:0000256" key="2">
    <source>
        <dbReference type="ARBA" id="ARBA00022475"/>
    </source>
</evidence>
<gene>
    <name evidence="7" type="ORF">PROVRUST_08220</name>
</gene>
<comment type="subcellular location">
    <subcellularLocation>
        <location evidence="1">Cell membrane</location>
        <topology evidence="1">Multi-pass membrane protein</topology>
    </subcellularLocation>
</comment>